<feature type="compositionally biased region" description="Acidic residues" evidence="1">
    <location>
        <begin position="216"/>
        <end position="229"/>
    </location>
</feature>
<dbReference type="EMBL" id="JARKIE010000093">
    <property type="protein sequence ID" value="KAJ7686858.1"/>
    <property type="molecule type" value="Genomic_DNA"/>
</dbReference>
<proteinExistence type="predicted"/>
<feature type="compositionally biased region" description="Low complexity" evidence="1">
    <location>
        <begin position="283"/>
        <end position="302"/>
    </location>
</feature>
<reference evidence="2" key="1">
    <citation type="submission" date="2023-03" db="EMBL/GenBank/DDBJ databases">
        <title>Massive genome expansion in bonnet fungi (Mycena s.s.) driven by repeated elements and novel gene families across ecological guilds.</title>
        <authorList>
            <consortium name="Lawrence Berkeley National Laboratory"/>
            <person name="Harder C.B."/>
            <person name="Miyauchi S."/>
            <person name="Viragh M."/>
            <person name="Kuo A."/>
            <person name="Thoen E."/>
            <person name="Andreopoulos B."/>
            <person name="Lu D."/>
            <person name="Skrede I."/>
            <person name="Drula E."/>
            <person name="Henrissat B."/>
            <person name="Morin E."/>
            <person name="Kohler A."/>
            <person name="Barry K."/>
            <person name="LaButti K."/>
            <person name="Morin E."/>
            <person name="Salamov A."/>
            <person name="Lipzen A."/>
            <person name="Mereny Z."/>
            <person name="Hegedus B."/>
            <person name="Baldrian P."/>
            <person name="Stursova M."/>
            <person name="Weitz H."/>
            <person name="Taylor A."/>
            <person name="Grigoriev I.V."/>
            <person name="Nagy L.G."/>
            <person name="Martin F."/>
            <person name="Kauserud H."/>
        </authorList>
    </citation>
    <scope>NUCLEOTIDE SEQUENCE</scope>
    <source>
        <strain evidence="2">CBHHK067</strain>
    </source>
</reference>
<evidence type="ECO:0000256" key="1">
    <source>
        <dbReference type="SAM" id="MobiDB-lite"/>
    </source>
</evidence>
<feature type="region of interest" description="Disordered" evidence="1">
    <location>
        <begin position="185"/>
        <end position="306"/>
    </location>
</feature>
<organism evidence="2 3">
    <name type="scientific">Mycena rosella</name>
    <name type="common">Pink bonnet</name>
    <name type="synonym">Agaricus rosellus</name>
    <dbReference type="NCBI Taxonomy" id="1033263"/>
    <lineage>
        <taxon>Eukaryota</taxon>
        <taxon>Fungi</taxon>
        <taxon>Dikarya</taxon>
        <taxon>Basidiomycota</taxon>
        <taxon>Agaricomycotina</taxon>
        <taxon>Agaricomycetes</taxon>
        <taxon>Agaricomycetidae</taxon>
        <taxon>Agaricales</taxon>
        <taxon>Marasmiineae</taxon>
        <taxon>Mycenaceae</taxon>
        <taxon>Mycena</taxon>
    </lineage>
</organism>
<dbReference type="Proteomes" id="UP001221757">
    <property type="component" value="Unassembled WGS sequence"/>
</dbReference>
<feature type="compositionally biased region" description="Low complexity" evidence="1">
    <location>
        <begin position="201"/>
        <end position="213"/>
    </location>
</feature>
<name>A0AAD7DA98_MYCRO</name>
<gene>
    <name evidence="2" type="ORF">B0H17DRAFT_705367</name>
</gene>
<evidence type="ECO:0000313" key="3">
    <source>
        <dbReference type="Proteomes" id="UP001221757"/>
    </source>
</evidence>
<keyword evidence="3" id="KW-1185">Reference proteome</keyword>
<dbReference type="AlphaFoldDB" id="A0AAD7DA98"/>
<sequence>MKEQAVFNAALDAIKEPTYPVFVPWVLVGIWSSVRSLDVGVREYLRVRGRCALIYSFLVAFELCGDLEDGCSIAMFRTLEHCLLRAEILQGLLKKLGQPGVECIVGDDDIGVSGAFFLFVGGVWKQGGLAAVSEWVDEIFMPLIRAGLRAYHASGPTPGPKVSGSGGSCATDILILHRMRKLQIAKKKVPKSRPTTRLAHPLSLTPCTSPSSPTEDKEDDGAWTDDEGHEGEASAPGPIHLQPTLVGVSSPVTLEAGSSRKRKARRSEDNLAEVRSSVLLGDPPVASSSRSPSRSRCVPQVSGDDPTSIKLASLFL</sequence>
<accession>A0AAD7DA98</accession>
<evidence type="ECO:0000313" key="2">
    <source>
        <dbReference type="EMBL" id="KAJ7686858.1"/>
    </source>
</evidence>
<protein>
    <submittedName>
        <fullName evidence="2">Uncharacterized protein</fullName>
    </submittedName>
</protein>
<comment type="caution">
    <text evidence="2">The sequence shown here is derived from an EMBL/GenBank/DDBJ whole genome shotgun (WGS) entry which is preliminary data.</text>
</comment>